<reference evidence="8" key="1">
    <citation type="submission" date="2020-12" db="EMBL/GenBank/DDBJ databases">
        <title>Vagococcus allomyrinae sp. nov. and Enterococcus lavae sp. nov., isolated from the larvae of Allomyrina dichotoma.</title>
        <authorList>
            <person name="Lee S.D."/>
        </authorList>
    </citation>
    <scope>NUCLEOTIDE SEQUENCE</scope>
    <source>
        <strain evidence="8">BWB3-3</strain>
    </source>
</reference>
<evidence type="ECO:0000256" key="4">
    <source>
        <dbReference type="ARBA" id="ARBA00023125"/>
    </source>
</evidence>
<keyword evidence="3" id="KW-0805">Transcription regulation</keyword>
<dbReference type="PANTHER" id="PTHR43280">
    <property type="entry name" value="ARAC-FAMILY TRANSCRIPTIONAL REGULATOR"/>
    <property type="match status" value="1"/>
</dbReference>
<dbReference type="InterPro" id="IPR018060">
    <property type="entry name" value="HTH_AraC"/>
</dbReference>
<dbReference type="InterPro" id="IPR009057">
    <property type="entry name" value="Homeodomain-like_sf"/>
</dbReference>
<dbReference type="Gene3D" id="1.10.10.60">
    <property type="entry name" value="Homeodomain-like"/>
    <property type="match status" value="2"/>
</dbReference>
<keyword evidence="4" id="KW-0238">DNA-binding</keyword>
<dbReference type="SMART" id="SM00342">
    <property type="entry name" value="HTH_ARAC"/>
    <property type="match status" value="1"/>
</dbReference>
<keyword evidence="2" id="KW-0378">Hydrolase</keyword>
<dbReference type="GO" id="GO:0016798">
    <property type="term" value="F:hydrolase activity, acting on glycosyl bonds"/>
    <property type="evidence" value="ECO:0007669"/>
    <property type="project" value="UniProtKB-KW"/>
</dbReference>
<dbReference type="EMBL" id="JAEEGA010000010">
    <property type="protein sequence ID" value="MBP1042348.1"/>
    <property type="molecule type" value="Genomic_DNA"/>
</dbReference>
<dbReference type="RefSeq" id="WP_209529457.1">
    <property type="nucleotide sequence ID" value="NZ_JAEEGA010000010.1"/>
</dbReference>
<proteinExistence type="inferred from homology"/>
<dbReference type="Pfam" id="PF01229">
    <property type="entry name" value="Glyco_hydro_39"/>
    <property type="match status" value="1"/>
</dbReference>
<dbReference type="InterPro" id="IPR049166">
    <property type="entry name" value="GH39_cat"/>
</dbReference>
<dbReference type="Pfam" id="PF12833">
    <property type="entry name" value="HTH_18"/>
    <property type="match status" value="1"/>
</dbReference>
<evidence type="ECO:0000256" key="3">
    <source>
        <dbReference type="ARBA" id="ARBA00023015"/>
    </source>
</evidence>
<evidence type="ECO:0000256" key="1">
    <source>
        <dbReference type="ARBA" id="ARBA00008875"/>
    </source>
</evidence>
<keyword evidence="5" id="KW-0804">Transcription</keyword>
<evidence type="ECO:0000256" key="5">
    <source>
        <dbReference type="ARBA" id="ARBA00023163"/>
    </source>
</evidence>
<dbReference type="Gene3D" id="3.20.20.80">
    <property type="entry name" value="Glycosidases"/>
    <property type="match status" value="1"/>
</dbReference>
<comment type="caution">
    <text evidence="8">The sequence shown here is derived from an EMBL/GenBank/DDBJ whole genome shotgun (WGS) entry which is preliminary data.</text>
</comment>
<comment type="similarity">
    <text evidence="1">Belongs to the glycosyl hydrolase 39 family.</text>
</comment>
<feature type="domain" description="HTH araC/xylS-type" evidence="7">
    <location>
        <begin position="164"/>
        <end position="262"/>
    </location>
</feature>
<evidence type="ECO:0000256" key="6">
    <source>
        <dbReference type="ARBA" id="ARBA00023295"/>
    </source>
</evidence>
<dbReference type="Gene3D" id="2.60.40.1500">
    <property type="entry name" value="Glycosyl hydrolase domain, family 39"/>
    <property type="match status" value="1"/>
</dbReference>
<evidence type="ECO:0000313" key="8">
    <source>
        <dbReference type="EMBL" id="MBP1042348.1"/>
    </source>
</evidence>
<dbReference type="SUPFAM" id="SSF51445">
    <property type="entry name" value="(Trans)glycosidases"/>
    <property type="match status" value="1"/>
</dbReference>
<organism evidence="8 9">
    <name type="scientific">Vagococcus allomyrinae</name>
    <dbReference type="NCBI Taxonomy" id="2794353"/>
    <lineage>
        <taxon>Bacteria</taxon>
        <taxon>Bacillati</taxon>
        <taxon>Bacillota</taxon>
        <taxon>Bacilli</taxon>
        <taxon>Lactobacillales</taxon>
        <taxon>Enterococcaceae</taxon>
        <taxon>Vagococcus</taxon>
    </lineage>
</organism>
<keyword evidence="6" id="KW-0326">Glycosidase</keyword>
<protein>
    <submittedName>
        <fullName evidence="8">Helix-turn-helix domain-containing protein</fullName>
    </submittedName>
</protein>
<dbReference type="SUPFAM" id="SSF46689">
    <property type="entry name" value="Homeodomain-like"/>
    <property type="match status" value="2"/>
</dbReference>
<dbReference type="AlphaFoldDB" id="A0A940PE78"/>
<evidence type="ECO:0000313" key="9">
    <source>
        <dbReference type="Proteomes" id="UP000674938"/>
    </source>
</evidence>
<dbReference type="Proteomes" id="UP000674938">
    <property type="component" value="Unassembled WGS sequence"/>
</dbReference>
<name>A0A940PE78_9ENTE</name>
<evidence type="ECO:0000259" key="7">
    <source>
        <dbReference type="PROSITE" id="PS01124"/>
    </source>
</evidence>
<sequence>MSNIIGYLDTQSDIQLMSDFNLSHRDLRKTELFLLLKGTANLKLEEVDYVMRVDDLIVINKHEEFLLKSQAGDNLLFRFSISDFLLSQAFDAEHISFNCNSIAKTNKNYEQLRRNIVTIIELLLFENERTNFLQLSKIYKLLNELSSLFSIQNEAGLNHDERISQITREIKQRYYEKVTLQDMAELVHMDGAYLSKKFKEEVGLNFKDYLSDVRLRFAYRDLLSSDKSITRVAVDNGFFSVNAFNKKFKDVYNSTPSEYRQQNKLEEELVLTQPTTEMKAHYQEYKDSKNLAVGGKEFKLELNFSSLEPRLVKDTWRSILNIGQAEIVLKSNLKEHLALLQRKLEFKYGRIWALFTPKILGEDSYHFESVDEILDSLLELGLIPWISLNKSAANFRESEYSPGNWARIMASFSTHLLNRYGRQRIKNWRVEIVLDDYQDEEVSTNYRDFYQRTTTILRQTLPEIEIGGGNFPATTDIDLAHFLEVELAGCQFDFYSFGLFPYASKLVREKRNLQRISDPDFLRQQVKLINEVKLEKPVYISEWSNTVSRSNLLNDSLYKGAFMVKSLLDLFEEVAGLGYWLGTDLAQKSHKGAELLSGGSGLINKNGLAKPAMTAMIFFNQLIGLKILYKDDYHLVCSTEEEEFFILGHQYTHPNSLYFLKDESQLKLNEVTNFFKEEEFLDQIILRDIPNGNYELRMFSCLKGHGDLLEEWANFNYSSNLRASDLSYLDAKNNHLQTLEEIEVTDKSLVLQKIKTTNEFYLINIIKRQ</sequence>
<dbReference type="GO" id="GO:0043565">
    <property type="term" value="F:sequence-specific DNA binding"/>
    <property type="evidence" value="ECO:0007669"/>
    <property type="project" value="InterPro"/>
</dbReference>
<keyword evidence="9" id="KW-1185">Reference proteome</keyword>
<dbReference type="PROSITE" id="PS01124">
    <property type="entry name" value="HTH_ARAC_FAMILY_2"/>
    <property type="match status" value="1"/>
</dbReference>
<evidence type="ECO:0000256" key="2">
    <source>
        <dbReference type="ARBA" id="ARBA00022801"/>
    </source>
</evidence>
<dbReference type="InterPro" id="IPR017853">
    <property type="entry name" value="GH"/>
</dbReference>
<gene>
    <name evidence="8" type="ORF">I6N95_15110</name>
</gene>
<dbReference type="GO" id="GO:0003700">
    <property type="term" value="F:DNA-binding transcription factor activity"/>
    <property type="evidence" value="ECO:0007669"/>
    <property type="project" value="InterPro"/>
</dbReference>
<dbReference type="PANTHER" id="PTHR43280:SF2">
    <property type="entry name" value="HTH-TYPE TRANSCRIPTIONAL REGULATOR EXSA"/>
    <property type="match status" value="1"/>
</dbReference>
<accession>A0A940PE78</accession>